<gene>
    <name evidence="5" type="ORF">NITFAB_1146</name>
</gene>
<evidence type="ECO:0000256" key="1">
    <source>
        <dbReference type="ARBA" id="ARBA00008857"/>
    </source>
</evidence>
<evidence type="ECO:0000259" key="4">
    <source>
        <dbReference type="Pfam" id="PF13356"/>
    </source>
</evidence>
<name>A0A2X0SIA6_9PROT</name>
<dbReference type="AlphaFoldDB" id="A0A2X0SIA6"/>
<dbReference type="InterPro" id="IPR050808">
    <property type="entry name" value="Phage_Integrase"/>
</dbReference>
<dbReference type="InterPro" id="IPR038488">
    <property type="entry name" value="Integrase_DNA-bd_sf"/>
</dbReference>
<feature type="region of interest" description="Disordered" evidence="3">
    <location>
        <begin position="93"/>
        <end position="116"/>
    </location>
</feature>
<dbReference type="InterPro" id="IPR025166">
    <property type="entry name" value="Integrase_DNA_bind_dom"/>
</dbReference>
<reference evidence="5" key="1">
    <citation type="submission" date="2018-05" db="EMBL/GenBank/DDBJ databases">
        <authorList>
            <person name="Lanie J.A."/>
            <person name="Ng W.-L."/>
            <person name="Kazmierczak K.M."/>
            <person name="Andrzejewski T.M."/>
            <person name="Davidsen T.M."/>
            <person name="Wayne K.J."/>
            <person name="Tettelin H."/>
            <person name="Glass J.I."/>
            <person name="Rusch D."/>
            <person name="Podicherti R."/>
            <person name="Tsui H.-C.T."/>
            <person name="Winkler M.E."/>
        </authorList>
    </citation>
    <scope>NUCLEOTIDE SEQUENCE</scope>
    <source>
        <strain evidence="5">KNB</strain>
    </source>
</reference>
<evidence type="ECO:0000256" key="3">
    <source>
        <dbReference type="SAM" id="MobiDB-lite"/>
    </source>
</evidence>
<dbReference type="PANTHER" id="PTHR30629">
    <property type="entry name" value="PROPHAGE INTEGRASE"/>
    <property type="match status" value="1"/>
</dbReference>
<dbReference type="GO" id="GO:0015074">
    <property type="term" value="P:DNA integration"/>
    <property type="evidence" value="ECO:0007669"/>
    <property type="project" value="UniProtKB-KW"/>
</dbReference>
<dbReference type="EMBL" id="LS423452">
    <property type="protein sequence ID" value="SPS05556.1"/>
    <property type="molecule type" value="Genomic_DNA"/>
</dbReference>
<dbReference type="Gene3D" id="3.30.160.390">
    <property type="entry name" value="Integrase, DNA-binding domain"/>
    <property type="match status" value="1"/>
</dbReference>
<evidence type="ECO:0000256" key="2">
    <source>
        <dbReference type="ARBA" id="ARBA00022908"/>
    </source>
</evidence>
<dbReference type="Pfam" id="PF13356">
    <property type="entry name" value="Arm-DNA-bind_3"/>
    <property type="match status" value="1"/>
</dbReference>
<sequence length="116" mass="12596">MAGGIFNRLSDKACKAFVAQRVYGKKLADGGGLYLLITSAGSASWRNKYRIEGREKTYSIGNYPEVSLVAARVELGEVKAILREHKDPVTQRRINRAETSASSDNTFEGSTPLTGG</sequence>
<proteinExistence type="inferred from homology"/>
<dbReference type="PANTHER" id="PTHR30629:SF2">
    <property type="entry name" value="PROPHAGE INTEGRASE INTS-RELATED"/>
    <property type="match status" value="1"/>
</dbReference>
<feature type="compositionally biased region" description="Polar residues" evidence="3">
    <location>
        <begin position="97"/>
        <end position="116"/>
    </location>
</feature>
<keyword evidence="2" id="KW-0229">DNA integration</keyword>
<accession>A0A2X0SIA6</accession>
<evidence type="ECO:0000313" key="5">
    <source>
        <dbReference type="EMBL" id="SPS05556.1"/>
    </source>
</evidence>
<protein>
    <recommendedName>
        <fullName evidence="4">Integrase DNA-binding domain-containing protein</fullName>
    </recommendedName>
</protein>
<feature type="domain" description="Integrase DNA-binding" evidence="4">
    <location>
        <begin position="9"/>
        <end position="93"/>
    </location>
</feature>
<comment type="similarity">
    <text evidence="1">Belongs to the 'phage' integrase family.</text>
</comment>
<organism evidence="5">
    <name type="scientific">Candidatus Nitrotoga fabula</name>
    <dbReference type="NCBI Taxonomy" id="2182327"/>
    <lineage>
        <taxon>Bacteria</taxon>
        <taxon>Pseudomonadati</taxon>
        <taxon>Pseudomonadota</taxon>
        <taxon>Betaproteobacteria</taxon>
        <taxon>Nitrosomonadales</taxon>
        <taxon>Gallionellaceae</taxon>
        <taxon>Candidatus Nitrotoga</taxon>
    </lineage>
</organism>